<reference evidence="1 2" key="1">
    <citation type="submission" date="2014-06" db="EMBL/GenBank/DDBJ databases">
        <authorList>
            <person name="Urmite Genomes Urmite Genomes"/>
        </authorList>
    </citation>
    <scope>NUCLEOTIDE SEQUENCE [LARGE SCALE GENOMIC DNA]</scope>
</reference>
<keyword evidence="2" id="KW-1185">Reference proteome</keyword>
<dbReference type="Proteomes" id="UP000044071">
    <property type="component" value="Unassembled WGS sequence"/>
</dbReference>
<dbReference type="PANTHER" id="PTHR45982">
    <property type="entry name" value="REGULATOR OF CHROMOSOME CONDENSATION"/>
    <property type="match status" value="1"/>
</dbReference>
<evidence type="ECO:0000313" key="2">
    <source>
        <dbReference type="Proteomes" id="UP000044071"/>
    </source>
</evidence>
<name>A0A078L0E7_9GAMM</name>
<dbReference type="PROSITE" id="PS50012">
    <property type="entry name" value="RCC1_3"/>
    <property type="match status" value="6"/>
</dbReference>
<dbReference type="EMBL" id="CCSB01000003">
    <property type="protein sequence ID" value="CDZ78631.1"/>
    <property type="molecule type" value="Genomic_DNA"/>
</dbReference>
<dbReference type="OrthoDB" id="5652970at2"/>
<dbReference type="GO" id="GO:0005085">
    <property type="term" value="F:guanyl-nucleotide exchange factor activity"/>
    <property type="evidence" value="ECO:0007669"/>
    <property type="project" value="TreeGrafter"/>
</dbReference>
<dbReference type="eggNOG" id="COG5184">
    <property type="taxonomic scope" value="Bacteria"/>
</dbReference>
<dbReference type="Gene3D" id="2.130.10.30">
    <property type="entry name" value="Regulator of chromosome condensation 1/beta-lactamase-inhibitor protein II"/>
    <property type="match status" value="2"/>
</dbReference>
<dbReference type="Pfam" id="PF13540">
    <property type="entry name" value="RCC1_2"/>
    <property type="match status" value="6"/>
</dbReference>
<dbReference type="SUPFAM" id="SSF50985">
    <property type="entry name" value="RCC1/BLIP-II"/>
    <property type="match status" value="2"/>
</dbReference>
<proteinExistence type="predicted"/>
<dbReference type="RefSeq" id="WP_052403312.1">
    <property type="nucleotide sequence ID" value="NZ_CCVW01000003.1"/>
</dbReference>
<dbReference type="InterPro" id="IPR009091">
    <property type="entry name" value="RCC1/BLIP-II"/>
</dbReference>
<dbReference type="AlphaFoldDB" id="A0A078L0E7"/>
<dbReference type="STRING" id="1034943.BN59_02943"/>
<dbReference type="PRINTS" id="PR00633">
    <property type="entry name" value="RCCNDNSATION"/>
</dbReference>
<dbReference type="GO" id="GO:0005737">
    <property type="term" value="C:cytoplasm"/>
    <property type="evidence" value="ECO:0007669"/>
    <property type="project" value="TreeGrafter"/>
</dbReference>
<dbReference type="PANTHER" id="PTHR45982:SF1">
    <property type="entry name" value="REGULATOR OF CHROMOSOME CONDENSATION"/>
    <property type="match status" value="1"/>
</dbReference>
<organism evidence="1 2">
    <name type="scientific">Legionella massiliensis</name>
    <dbReference type="NCBI Taxonomy" id="1034943"/>
    <lineage>
        <taxon>Bacteria</taxon>
        <taxon>Pseudomonadati</taxon>
        <taxon>Pseudomonadota</taxon>
        <taxon>Gammaproteobacteria</taxon>
        <taxon>Legionellales</taxon>
        <taxon>Legionellaceae</taxon>
        <taxon>Legionella</taxon>
    </lineage>
</organism>
<dbReference type="InterPro" id="IPR000408">
    <property type="entry name" value="Reg_chr_condens"/>
</dbReference>
<evidence type="ECO:0000313" key="1">
    <source>
        <dbReference type="EMBL" id="CDZ78631.1"/>
    </source>
</evidence>
<accession>A0A078L0E7</accession>
<gene>
    <name evidence="1" type="ORF">BN59_02943</name>
</gene>
<dbReference type="InterPro" id="IPR051553">
    <property type="entry name" value="Ran_GTPase-activating"/>
</dbReference>
<protein>
    <submittedName>
        <fullName evidence="1">Cell cycle control protein</fullName>
    </submittedName>
</protein>
<sequence>MTFRSLFVRTLPLGLCGILGSSLLHAGIPVWTFSAPNPAQVTVAEGQTVIVQYTVTNQSSAPKQLFLRDTPGLTASSCNLVGKGSTCNLILTVNGSQIPVQGLHSGPVLCEQANPNQCYSPVEQNQLQINHSSGPGRLEASQFGNPVSVLNLQAGDSGTLILTNTGGMPLSGLTIQPPFGWQSYFSNNCPSSLAAHQSCALDYNIPIPAALGIFNPLNIQATQANSLIAAQTTVSLNITVSIRTMGSMKCWGSNYYGQLGSTSNIGTFNPNTSPLDIPTLGSGVIAIAGGNTHTCALLNTGAVKCWGWNNFGQLGSTTNSGTTNANTSPLDVQTLNSGVVAITTGAAHTCALLNTGAVKCWGWNNFGQIGSTVNSGTSDANNIPLDVQTLSSGVVAISAGGSHTCALLDTGAVKCWGWNLLGQLGSTINNQNFNANNIPLDVQTLSSGVVAISAGGNHTCALLDTGAVKCWGSNTSGQLGATINSGIELPNNSPLDVQTLSSGAVAVTTGSSHSCALLDTGAVKCWGDNSFGQLGSTINSGTNNANNSPLDVQTLNSAVVSLAAGSLQTCVLLNTGAEKCWGSNRFGQLGSTTNSGTTNANNSPLDVQTLGAGSTGALSNDSVAIASCAIVY</sequence>